<organism evidence="4 5">
    <name type="scientific">Lentinus brumalis</name>
    <dbReference type="NCBI Taxonomy" id="2498619"/>
    <lineage>
        <taxon>Eukaryota</taxon>
        <taxon>Fungi</taxon>
        <taxon>Dikarya</taxon>
        <taxon>Basidiomycota</taxon>
        <taxon>Agaricomycotina</taxon>
        <taxon>Agaricomycetes</taxon>
        <taxon>Polyporales</taxon>
        <taxon>Polyporaceae</taxon>
        <taxon>Lentinus</taxon>
    </lineage>
</organism>
<dbReference type="STRING" id="139420.A0A371DCC5"/>
<feature type="transmembrane region" description="Helical" evidence="2">
    <location>
        <begin position="53"/>
        <end position="75"/>
    </location>
</feature>
<evidence type="ECO:0000259" key="3">
    <source>
        <dbReference type="Pfam" id="PF20152"/>
    </source>
</evidence>
<dbReference type="EMBL" id="KZ857401">
    <property type="protein sequence ID" value="RDX50112.1"/>
    <property type="molecule type" value="Genomic_DNA"/>
</dbReference>
<name>A0A371DCC5_9APHY</name>
<feature type="transmembrane region" description="Helical" evidence="2">
    <location>
        <begin position="95"/>
        <end position="114"/>
    </location>
</feature>
<feature type="transmembrane region" description="Helical" evidence="2">
    <location>
        <begin position="206"/>
        <end position="227"/>
    </location>
</feature>
<feature type="transmembrane region" description="Helical" evidence="2">
    <location>
        <begin position="20"/>
        <end position="41"/>
    </location>
</feature>
<evidence type="ECO:0000256" key="1">
    <source>
        <dbReference type="SAM" id="MobiDB-lite"/>
    </source>
</evidence>
<proteinExistence type="predicted"/>
<feature type="region of interest" description="Disordered" evidence="1">
    <location>
        <begin position="306"/>
        <end position="346"/>
    </location>
</feature>
<feature type="transmembrane region" description="Helical" evidence="2">
    <location>
        <begin position="233"/>
        <end position="253"/>
    </location>
</feature>
<accession>A0A371DCC5</accession>
<dbReference type="Proteomes" id="UP000256964">
    <property type="component" value="Unassembled WGS sequence"/>
</dbReference>
<keyword evidence="2" id="KW-0812">Transmembrane</keyword>
<feature type="transmembrane region" description="Helical" evidence="2">
    <location>
        <begin position="126"/>
        <end position="147"/>
    </location>
</feature>
<dbReference type="OrthoDB" id="2562493at2759"/>
<protein>
    <recommendedName>
        <fullName evidence="3">DUF6534 domain-containing protein</fullName>
    </recommendedName>
</protein>
<keyword evidence="2" id="KW-1133">Transmembrane helix</keyword>
<dbReference type="AlphaFoldDB" id="A0A371DCC5"/>
<keyword evidence="2" id="KW-0472">Membrane</keyword>
<feature type="transmembrane region" description="Helical" evidence="2">
    <location>
        <begin position="167"/>
        <end position="186"/>
    </location>
</feature>
<keyword evidence="5" id="KW-1185">Reference proteome</keyword>
<dbReference type="PANTHER" id="PTHR40465:SF1">
    <property type="entry name" value="DUF6534 DOMAIN-CONTAINING PROTEIN"/>
    <property type="match status" value="1"/>
</dbReference>
<sequence length="346" mass="39167">MSDLSVPLSSLPVQSVLGPLVLAVCIDAFFYGFSVLQFVQYRTRLFRDNVPTQLLVSWTFLVDTIHTVALCWMMWSYLVDNFANTTYLFSAPWPFTATPTFLVVTAAPCQFYFARRVWKLSQSLPLYWTIMVLSVANTTMGIVATAFAFTHADVHDFKLLLPVIDSWLGLGVLCDGFTSCCLIYYLSRNRTGFRHHQRLRDRVAQVFIESSILTSLFALADLLVYSSVPNTNYHIILGIPMGRVYTCTLFAMLNARLKLREDEADGIKQKSLSFERRLQFANAFHHLKCQTEVRVSVSIREETEDIATEDRQSISRTTTKVGDRPSTANSGRSTDIDQKGHHGSIV</sequence>
<evidence type="ECO:0000256" key="2">
    <source>
        <dbReference type="SAM" id="Phobius"/>
    </source>
</evidence>
<reference evidence="4 5" key="1">
    <citation type="journal article" date="2018" name="Biotechnol. Biofuels">
        <title>Integrative visual omics of the white-rot fungus Polyporus brumalis exposes the biotechnological potential of its oxidative enzymes for delignifying raw plant biomass.</title>
        <authorList>
            <person name="Miyauchi S."/>
            <person name="Rancon A."/>
            <person name="Drula E."/>
            <person name="Hage H."/>
            <person name="Chaduli D."/>
            <person name="Favel A."/>
            <person name="Grisel S."/>
            <person name="Henrissat B."/>
            <person name="Herpoel-Gimbert I."/>
            <person name="Ruiz-Duenas F.J."/>
            <person name="Chevret D."/>
            <person name="Hainaut M."/>
            <person name="Lin J."/>
            <person name="Wang M."/>
            <person name="Pangilinan J."/>
            <person name="Lipzen A."/>
            <person name="Lesage-Meessen L."/>
            <person name="Navarro D."/>
            <person name="Riley R."/>
            <person name="Grigoriev I.V."/>
            <person name="Zhou S."/>
            <person name="Raouche S."/>
            <person name="Rosso M.N."/>
        </authorList>
    </citation>
    <scope>NUCLEOTIDE SEQUENCE [LARGE SCALE GENOMIC DNA]</scope>
    <source>
        <strain evidence="4 5">BRFM 1820</strain>
    </source>
</reference>
<feature type="compositionally biased region" description="Polar residues" evidence="1">
    <location>
        <begin position="314"/>
        <end position="333"/>
    </location>
</feature>
<dbReference type="Pfam" id="PF20152">
    <property type="entry name" value="DUF6534"/>
    <property type="match status" value="1"/>
</dbReference>
<dbReference type="PANTHER" id="PTHR40465">
    <property type="entry name" value="CHROMOSOME 1, WHOLE GENOME SHOTGUN SEQUENCE"/>
    <property type="match status" value="1"/>
</dbReference>
<feature type="domain" description="DUF6534" evidence="3">
    <location>
        <begin position="172"/>
        <end position="256"/>
    </location>
</feature>
<evidence type="ECO:0000313" key="5">
    <source>
        <dbReference type="Proteomes" id="UP000256964"/>
    </source>
</evidence>
<dbReference type="InterPro" id="IPR045339">
    <property type="entry name" value="DUF6534"/>
</dbReference>
<evidence type="ECO:0000313" key="4">
    <source>
        <dbReference type="EMBL" id="RDX50112.1"/>
    </source>
</evidence>
<gene>
    <name evidence="4" type="ORF">OH76DRAFT_1402978</name>
</gene>